<dbReference type="InterPro" id="IPR027417">
    <property type="entry name" value="P-loop_NTPase"/>
</dbReference>
<evidence type="ECO:0000256" key="1">
    <source>
        <dbReference type="SAM" id="Coils"/>
    </source>
</evidence>
<reference evidence="3 4" key="1">
    <citation type="submission" date="2021-05" db="EMBL/GenBank/DDBJ databases">
        <title>Description of Cellulomonas sp. DKR-3 sp. nov.</title>
        <authorList>
            <person name="Dahal R.H."/>
            <person name="Chaudhary D.K."/>
        </authorList>
    </citation>
    <scope>NUCLEOTIDE SEQUENCE [LARGE SCALE GENOMIC DNA]</scope>
    <source>
        <strain evidence="3 4">DKR-3</strain>
    </source>
</reference>
<feature type="coiled-coil region" evidence="1">
    <location>
        <begin position="438"/>
        <end position="465"/>
    </location>
</feature>
<evidence type="ECO:0000256" key="2">
    <source>
        <dbReference type="SAM" id="MobiDB-lite"/>
    </source>
</evidence>
<keyword evidence="4" id="KW-1185">Reference proteome</keyword>
<organism evidence="3 4">
    <name type="scientific">Cellulomonas fulva</name>
    <dbReference type="NCBI Taxonomy" id="2835530"/>
    <lineage>
        <taxon>Bacteria</taxon>
        <taxon>Bacillati</taxon>
        <taxon>Actinomycetota</taxon>
        <taxon>Actinomycetes</taxon>
        <taxon>Micrococcales</taxon>
        <taxon>Cellulomonadaceae</taxon>
        <taxon>Cellulomonas</taxon>
    </lineage>
</organism>
<dbReference type="EMBL" id="JAHBOH010000001">
    <property type="protein sequence ID" value="MBT0995259.1"/>
    <property type="molecule type" value="Genomic_DNA"/>
</dbReference>
<feature type="coiled-coil region" evidence="1">
    <location>
        <begin position="637"/>
        <end position="671"/>
    </location>
</feature>
<accession>A0ABS5U1I9</accession>
<name>A0ABS5U1I9_9CELL</name>
<comment type="caution">
    <text evidence="3">The sequence shown here is derived from an EMBL/GenBank/DDBJ whole genome shotgun (WGS) entry which is preliminary data.</text>
</comment>
<evidence type="ECO:0000313" key="4">
    <source>
        <dbReference type="Proteomes" id="UP000722125"/>
    </source>
</evidence>
<protein>
    <recommendedName>
        <fullName evidence="5">ATP-binding protein</fullName>
    </recommendedName>
</protein>
<dbReference type="Proteomes" id="UP000722125">
    <property type="component" value="Unassembled WGS sequence"/>
</dbReference>
<dbReference type="PANTHER" id="PTHR45615">
    <property type="entry name" value="MYOSIN HEAVY CHAIN, NON-MUSCLE"/>
    <property type="match status" value="1"/>
</dbReference>
<dbReference type="Gene3D" id="1.10.287.1490">
    <property type="match status" value="2"/>
</dbReference>
<evidence type="ECO:0008006" key="5">
    <source>
        <dbReference type="Google" id="ProtNLM"/>
    </source>
</evidence>
<dbReference type="SUPFAM" id="SSF52540">
    <property type="entry name" value="P-loop containing nucleoside triphosphate hydrolases"/>
    <property type="match status" value="1"/>
</dbReference>
<dbReference type="SUPFAM" id="SSF57997">
    <property type="entry name" value="Tropomyosin"/>
    <property type="match status" value="1"/>
</dbReference>
<proteinExistence type="predicted"/>
<dbReference type="PANTHER" id="PTHR45615:SF80">
    <property type="entry name" value="GRIP DOMAIN-CONTAINING PROTEIN"/>
    <property type="match status" value="1"/>
</dbReference>
<dbReference type="Pfam" id="PF13555">
    <property type="entry name" value="AAA_29"/>
    <property type="match status" value="1"/>
</dbReference>
<dbReference type="RefSeq" id="WP_214351389.1">
    <property type="nucleotide sequence ID" value="NZ_JAHBOH010000001.1"/>
</dbReference>
<feature type="region of interest" description="Disordered" evidence="2">
    <location>
        <begin position="764"/>
        <end position="787"/>
    </location>
</feature>
<evidence type="ECO:0000313" key="3">
    <source>
        <dbReference type="EMBL" id="MBT0995259.1"/>
    </source>
</evidence>
<keyword evidence="1" id="KW-0175">Coiled coil</keyword>
<dbReference type="Pfam" id="PF13558">
    <property type="entry name" value="SbcC_Walker_B"/>
    <property type="match status" value="1"/>
</dbReference>
<gene>
    <name evidence="3" type="ORF">KIN34_13295</name>
</gene>
<sequence length="1140" mass="124560">MTMIDSLFGLIPAASTGQQWVARDLQLVNWGGYDGHHLIRLASTATLLSGGSGSGKSTLMDAYIALLMPHTTPFNGASNGGVVGRPRGKDQRNILSYARGKLDESRTEDGTRQTVLRGDGRDTWSAIAMTWVDQSGTQLTAVRAWYVPATARVLEDVVAVRATADGPFDLRDLEPAAAQRFGRAAVAATGLTCFDTDRELTARLHSTLGIGAAGDGNKAVALLGRIQAGQQITTVDALYKAMVLEEPDTFATAEAVVEQFDKLSGTREQMITARQQVKALEPIRQHRADIEAAGERLRVMEQIGGFDEPASPAALWKHGRRLDLLRAAEQDLQRRHQQARGLVTETQARVTAARVELDGVKETLWSSGGDRLATAQRERKALDARLDDVRRARARLDEVLAALPGEQVASQADLVALVGRAHAALQDTDAKATARAALFDAMQEKKEAAADLTDLRAERAAVARRQDNIPGPLHAARAALAQAAGLTPEDLPFVAELVEVRTEHEPWRGAFNLALGGFATLMLIDVAHLRAFRAAIDAVPTARRIQFEGVPTGLTDDVGLDARTLPGRLDYRSGPFTGWVRAELARRFAYVCVDTPGELAQHAKALTRGGQVSEGARGAHGGQSGANVLGFTNDRRLADLDRQLDRAEERLRSAERQVTEAERDLDRQDTRRRAFEAVVDLTWEQVDVATIEDAQARWDQVVTDVTSGNPEVTRLQRRADELDTTIHVLTEQLGRAKGSVDALAEAWSTVTDDVDAAQRALDEARADAQEDAQDDAQEDAHADRTLVGPEQRAYLEQLLGAGGDATDGQPADAAGALRALDDVLARAGELLRADRQAAQQTIGAARDALRRTFETFVERWPDPNLGTDPEASFGDFERILVELETSGLHELEDEWRRSLLRLSGNDLTDLHSALVRSVREIKERIRPVNDILADLPFADDHHRLRIDARDTQSAVVARFRKELRDLRELLATEATDAERERRYLRMAKVIDRIRRTAPDHADLVDVRRHVRLSAEKIDLDGHHVALYDHIGEKSGGESQELVAFIVGAALRYQLGDAGAERPRYAPVFLDEALIKADARFTGRAVGAWRGLGFQLVIGAPNDKFSALEPHVDLKYVVLKDATGRSRTKPIAGVSAEPPTA</sequence>
<dbReference type="Gene3D" id="3.40.1140.10">
    <property type="match status" value="1"/>
</dbReference>